<name>A0ABW1VRB1_9GAMM</name>
<keyword evidence="1" id="KW-0812">Transmembrane</keyword>
<keyword evidence="1" id="KW-0472">Membrane</keyword>
<gene>
    <name evidence="3" type="ORF">ACFP73_13215</name>
</gene>
<protein>
    <submittedName>
        <fullName evidence="3">TadE/TadG family type IV pilus assembly protein</fullName>
    </submittedName>
</protein>
<keyword evidence="4" id="KW-1185">Reference proteome</keyword>
<reference evidence="4" key="1">
    <citation type="journal article" date="2019" name="Int. J. Syst. Evol. Microbiol.">
        <title>The Global Catalogue of Microorganisms (GCM) 10K type strain sequencing project: providing services to taxonomists for standard genome sequencing and annotation.</title>
        <authorList>
            <consortium name="The Broad Institute Genomics Platform"/>
            <consortium name="The Broad Institute Genome Sequencing Center for Infectious Disease"/>
            <person name="Wu L."/>
            <person name="Ma J."/>
        </authorList>
    </citation>
    <scope>NUCLEOTIDE SEQUENCE [LARGE SCALE GENOMIC DNA]</scope>
    <source>
        <strain evidence="4">CGMCC 4.1530</strain>
    </source>
</reference>
<organism evidence="3 4">
    <name type="scientific">Tatumella punctata</name>
    <dbReference type="NCBI Taxonomy" id="399969"/>
    <lineage>
        <taxon>Bacteria</taxon>
        <taxon>Pseudomonadati</taxon>
        <taxon>Pseudomonadota</taxon>
        <taxon>Gammaproteobacteria</taxon>
        <taxon>Enterobacterales</taxon>
        <taxon>Erwiniaceae</taxon>
        <taxon>Tatumella</taxon>
    </lineage>
</organism>
<dbReference type="Proteomes" id="UP001596215">
    <property type="component" value="Unassembled WGS sequence"/>
</dbReference>
<feature type="transmembrane region" description="Helical" evidence="1">
    <location>
        <begin position="21"/>
        <end position="38"/>
    </location>
</feature>
<sequence length="171" mass="19787">MRTVLKRLRQRLSREQGVVTIEFSLIFIIFVFFIFLIFEINRFLYVSASLDLTLSEAARMTSRTEQNNGDYTALFAANVAQESAFWKMFVDPKNFTLKVTYCRSVKDSLKENCFTGAGQQYPLAIYSAGYRYRPLLFAFDNNSAVKKLVAMLDASLSRKLVYVQEYERGDQ</sequence>
<evidence type="ECO:0000259" key="2">
    <source>
        <dbReference type="Pfam" id="PF07811"/>
    </source>
</evidence>
<accession>A0ABW1VRB1</accession>
<evidence type="ECO:0000313" key="3">
    <source>
        <dbReference type="EMBL" id="MFC6363043.1"/>
    </source>
</evidence>
<evidence type="ECO:0000256" key="1">
    <source>
        <dbReference type="SAM" id="Phobius"/>
    </source>
</evidence>
<dbReference type="EMBL" id="JBHSUC010000019">
    <property type="protein sequence ID" value="MFC6363043.1"/>
    <property type="molecule type" value="Genomic_DNA"/>
</dbReference>
<dbReference type="Pfam" id="PF07811">
    <property type="entry name" value="TadE"/>
    <property type="match status" value="1"/>
</dbReference>
<feature type="domain" description="TadE-like" evidence="2">
    <location>
        <begin position="17"/>
        <end position="59"/>
    </location>
</feature>
<dbReference type="InterPro" id="IPR012495">
    <property type="entry name" value="TadE-like_dom"/>
</dbReference>
<keyword evidence="1" id="KW-1133">Transmembrane helix</keyword>
<dbReference type="RefSeq" id="WP_212709470.1">
    <property type="nucleotide sequence ID" value="NZ_BAAAFW010000055.1"/>
</dbReference>
<comment type="caution">
    <text evidence="3">The sequence shown here is derived from an EMBL/GenBank/DDBJ whole genome shotgun (WGS) entry which is preliminary data.</text>
</comment>
<evidence type="ECO:0000313" key="4">
    <source>
        <dbReference type="Proteomes" id="UP001596215"/>
    </source>
</evidence>
<proteinExistence type="predicted"/>